<dbReference type="SUPFAM" id="SSF52540">
    <property type="entry name" value="P-loop containing nucleoside triphosphate hydrolases"/>
    <property type="match status" value="1"/>
</dbReference>
<organism evidence="14 15">
    <name type="scientific">Aotus nancymaae</name>
    <name type="common">Ma's night monkey</name>
    <dbReference type="NCBI Taxonomy" id="37293"/>
    <lineage>
        <taxon>Eukaryota</taxon>
        <taxon>Metazoa</taxon>
        <taxon>Chordata</taxon>
        <taxon>Craniata</taxon>
        <taxon>Vertebrata</taxon>
        <taxon>Euteleostomi</taxon>
        <taxon>Mammalia</taxon>
        <taxon>Eutheria</taxon>
        <taxon>Euarchontoglires</taxon>
        <taxon>Primates</taxon>
        <taxon>Haplorrhini</taxon>
        <taxon>Platyrrhini</taxon>
        <taxon>Aotidae</taxon>
        <taxon>Aotus</taxon>
    </lineage>
</organism>
<evidence type="ECO:0000256" key="12">
    <source>
        <dbReference type="SAM" id="MobiDB-lite"/>
    </source>
</evidence>
<dbReference type="GO" id="GO:1904115">
    <property type="term" value="C:axon cytoplasm"/>
    <property type="evidence" value="ECO:0007669"/>
    <property type="project" value="GOC"/>
</dbReference>
<keyword evidence="6 11" id="KW-0175">Coiled coil</keyword>
<dbReference type="InterPro" id="IPR036961">
    <property type="entry name" value="Kinesin_motor_dom_sf"/>
</dbReference>
<keyword evidence="8" id="KW-0206">Cytoskeleton</keyword>
<dbReference type="InterPro" id="IPR001752">
    <property type="entry name" value="Kinesin_motor_dom"/>
</dbReference>
<evidence type="ECO:0000256" key="5">
    <source>
        <dbReference type="ARBA" id="ARBA00022840"/>
    </source>
</evidence>
<evidence type="ECO:0000256" key="8">
    <source>
        <dbReference type="ARBA" id="ARBA00023212"/>
    </source>
</evidence>
<keyword evidence="2" id="KW-0963">Cytoplasm</keyword>
<dbReference type="PROSITE" id="PS00411">
    <property type="entry name" value="KINESIN_MOTOR_1"/>
    <property type="match status" value="1"/>
</dbReference>
<reference evidence="14" key="1">
    <citation type="submission" date="2025-08" db="UniProtKB">
        <authorList>
            <consortium name="Ensembl"/>
        </authorList>
    </citation>
    <scope>IDENTIFICATION</scope>
</reference>
<keyword evidence="5 9" id="KW-0067">ATP-binding</keyword>
<dbReference type="Ensembl" id="ENSANAT00000050976.1">
    <property type="protein sequence ID" value="ENSANAP00000032922.1"/>
    <property type="gene ID" value="ENSANAG00000034068.1"/>
</dbReference>
<dbReference type="GO" id="GO:0003777">
    <property type="term" value="F:microtubule motor activity"/>
    <property type="evidence" value="ECO:0007669"/>
    <property type="project" value="InterPro"/>
</dbReference>
<evidence type="ECO:0000256" key="1">
    <source>
        <dbReference type="ARBA" id="ARBA00004245"/>
    </source>
</evidence>
<dbReference type="CDD" id="cd23649">
    <property type="entry name" value="Khc_CBD_cc"/>
    <property type="match status" value="1"/>
</dbReference>
<dbReference type="GO" id="GO:0008017">
    <property type="term" value="F:microtubule binding"/>
    <property type="evidence" value="ECO:0007669"/>
    <property type="project" value="InterPro"/>
</dbReference>
<dbReference type="GO" id="GO:0005874">
    <property type="term" value="C:microtubule"/>
    <property type="evidence" value="ECO:0007669"/>
    <property type="project" value="UniProtKB-KW"/>
</dbReference>
<feature type="binding site" evidence="9">
    <location>
        <begin position="50"/>
        <end position="57"/>
    </location>
    <ligand>
        <name>ATP</name>
        <dbReference type="ChEBI" id="CHEBI:30616"/>
    </ligand>
</feature>
<feature type="region of interest" description="Disordered" evidence="12">
    <location>
        <begin position="876"/>
        <end position="921"/>
    </location>
</feature>
<feature type="domain" description="Kinesin motor" evidence="13">
    <location>
        <begin position="1"/>
        <end position="291"/>
    </location>
</feature>
<name>A0A2K5EI80_AOTNA</name>
<sequence>MCFFHPQGKPYVFDRVLPPNTTQEQVYNACAKQIVKDVLEGYNGTIFAYGQTSSGKTHTMEGKLHDPQLMGIIPRIAHDIFDHIYSMDENLEFHIKVSYFEIYLDKIRDLLDVSKTNLAVHEDKNRVPYVKGCTERFVSSPEEVMDVIDEGKANRHVAVTNMNEHSSRSHSIFLINIKQENVETEKKLSGKLYLVDLAGSEKVSKTGAEGAVLDEAKNINKSLSALGNVISALAEGTKTHVPYRDSKMTRILQDSLGGNCRTTIVICCSPSVFNEAETKSTLMFGQRAKTIKNTVSVNLELTAEEWKKKYEKEKEKNKTLKNVIQHLEMELNRWRNGEAVPEDEQISAKDQKNLEPCDNTPIIDNIAPVVAGISTEDKDKYDEEISSLYRQLDDKDDEINQQSQLAEKLKQQMLDQDELLASTRRDYEKIQEELTRLQIENEAAKDEVKEVLQALEELAVNYDQKSQEVEDKTRANEQLTDELAQKTTTLTTTQRELSQLQELSNHQKKRATEILNLLLKDLGEIGGIIGTNDVKTLADVNGVIEEEFTMARLYISKMKSEVKSLVNRSKQLESAQIDSNRKMNASERELAACQLLISQHEAKIKSLTDYMQNMEQKRRQLEESQDSLSEELAKLRAQEKMHEVSFQDKEKEHLTRLQDAEEMKKALEQQMESHREAHQKQLSRLRDEIEEKQKIIDEIRDLNQKLQLEQEKLSSDYNKLKIEDQEREMKLEKLLLLNDKREQAREDLKGLEETVSRELQTLHNLRKLFVQDLTTRVKKSVELDSDDGGGSAAQKQKISFLENNLEQLTKVHKQLVRDNADLRCELPKLEKRLRATAERVKALESALKEAKENAMRDRKRYQQEVDRIKEAVRAKNMARRAHSAQIAKPIRPGHYPASSPTAVHAIRGGGGSSSNSTHYQK</sequence>
<dbReference type="GO" id="GO:0007097">
    <property type="term" value="P:nuclear migration"/>
    <property type="evidence" value="ECO:0007669"/>
    <property type="project" value="UniProtKB-ARBA"/>
</dbReference>
<dbReference type="AlphaFoldDB" id="A0A2K5EI80"/>
<dbReference type="SMART" id="SM00129">
    <property type="entry name" value="KISc"/>
    <property type="match status" value="1"/>
</dbReference>
<dbReference type="PANTHER" id="PTHR47968:SF70">
    <property type="entry name" value="KINESIN HEAVY CHAIN ISOFORM 5C"/>
    <property type="match status" value="1"/>
</dbReference>
<dbReference type="OMA" id="QKSAEPY"/>
<dbReference type="PROSITE" id="PS50067">
    <property type="entry name" value="KINESIN_MOTOR_2"/>
    <property type="match status" value="1"/>
</dbReference>
<dbReference type="Gene3D" id="3.40.850.10">
    <property type="entry name" value="Kinesin motor domain"/>
    <property type="match status" value="1"/>
</dbReference>
<dbReference type="GO" id="GO:0048489">
    <property type="term" value="P:synaptic vesicle transport"/>
    <property type="evidence" value="ECO:0007669"/>
    <property type="project" value="UniProtKB-ARBA"/>
</dbReference>
<dbReference type="Gene3D" id="6.10.250.1590">
    <property type="match status" value="1"/>
</dbReference>
<gene>
    <name evidence="14" type="primary">KIF5C</name>
</gene>
<dbReference type="GO" id="GO:0098957">
    <property type="term" value="P:anterograde axonal transport of mitochondrion"/>
    <property type="evidence" value="ECO:0007669"/>
    <property type="project" value="UniProtKB-ARBA"/>
</dbReference>
<evidence type="ECO:0000259" key="13">
    <source>
        <dbReference type="PROSITE" id="PS50067"/>
    </source>
</evidence>
<dbReference type="PRINTS" id="PR00380">
    <property type="entry name" value="KINESINHEAVY"/>
</dbReference>
<evidence type="ECO:0000256" key="2">
    <source>
        <dbReference type="ARBA" id="ARBA00022490"/>
    </source>
</evidence>
<dbReference type="InterPro" id="IPR027640">
    <property type="entry name" value="Kinesin-like_fam"/>
</dbReference>
<dbReference type="GO" id="GO:0030951">
    <property type="term" value="P:establishment or maintenance of microtubule cytoskeleton polarity"/>
    <property type="evidence" value="ECO:0007669"/>
    <property type="project" value="UniProtKB-ARBA"/>
</dbReference>
<dbReference type="GO" id="GO:0005524">
    <property type="term" value="F:ATP binding"/>
    <property type="evidence" value="ECO:0007669"/>
    <property type="project" value="UniProtKB-UniRule"/>
</dbReference>
<keyword evidence="3 10" id="KW-0493">Microtubule</keyword>
<reference evidence="14" key="2">
    <citation type="submission" date="2025-09" db="UniProtKB">
        <authorList>
            <consortium name="Ensembl"/>
        </authorList>
    </citation>
    <scope>IDENTIFICATION</scope>
</reference>
<keyword evidence="15" id="KW-1185">Reference proteome</keyword>
<evidence type="ECO:0000256" key="3">
    <source>
        <dbReference type="ARBA" id="ARBA00022701"/>
    </source>
</evidence>
<dbReference type="GeneTree" id="ENSGT00940000158539"/>
<dbReference type="Pfam" id="PF00225">
    <property type="entry name" value="Kinesin"/>
    <property type="match status" value="1"/>
</dbReference>
<keyword evidence="7 9" id="KW-0505">Motor protein</keyword>
<dbReference type="InterPro" id="IPR027417">
    <property type="entry name" value="P-loop_NTPase"/>
</dbReference>
<dbReference type="PANTHER" id="PTHR47968">
    <property type="entry name" value="CENTROMERE PROTEIN E"/>
    <property type="match status" value="1"/>
</dbReference>
<dbReference type="InterPro" id="IPR019821">
    <property type="entry name" value="Kinesin_motor_CS"/>
</dbReference>
<feature type="coiled-coil region" evidence="11">
    <location>
        <begin position="378"/>
        <end position="503"/>
    </location>
</feature>
<proteinExistence type="inferred from homology"/>
<feature type="coiled-coil region" evidence="11">
    <location>
        <begin position="296"/>
        <end position="337"/>
    </location>
</feature>
<accession>A0A2K5EI80</accession>
<dbReference type="GO" id="GO:0032991">
    <property type="term" value="C:protein-containing complex"/>
    <property type="evidence" value="ECO:0007669"/>
    <property type="project" value="UniProtKB-ARBA"/>
</dbReference>
<comment type="subcellular location">
    <subcellularLocation>
        <location evidence="1">Cytoplasm</location>
        <location evidence="1">Cytoskeleton</location>
    </subcellularLocation>
</comment>
<evidence type="ECO:0000256" key="7">
    <source>
        <dbReference type="ARBA" id="ARBA00023175"/>
    </source>
</evidence>
<dbReference type="CDD" id="cd01369">
    <property type="entry name" value="KISc_KHC_KIF5"/>
    <property type="match status" value="1"/>
</dbReference>
<dbReference type="InterPro" id="IPR059182">
    <property type="entry name" value="Khc_C"/>
</dbReference>
<evidence type="ECO:0000313" key="14">
    <source>
        <dbReference type="Ensembl" id="ENSANAP00000032922.1"/>
    </source>
</evidence>
<evidence type="ECO:0000256" key="9">
    <source>
        <dbReference type="PROSITE-ProRule" id="PRU00283"/>
    </source>
</evidence>
<evidence type="ECO:0000256" key="4">
    <source>
        <dbReference type="ARBA" id="ARBA00022741"/>
    </source>
</evidence>
<dbReference type="FunFam" id="3.40.850.10:FF:000067">
    <property type="entry name" value="Kinesin-like protein"/>
    <property type="match status" value="1"/>
</dbReference>
<comment type="similarity">
    <text evidence="9 10">Belongs to the TRAFAC class myosin-kinesin ATPase superfamily. Kinesin family.</text>
</comment>
<protein>
    <recommendedName>
        <fullName evidence="10">Kinesin-like protein</fullName>
    </recommendedName>
</protein>
<evidence type="ECO:0000313" key="15">
    <source>
        <dbReference type="Proteomes" id="UP000233020"/>
    </source>
</evidence>
<keyword evidence="4 9" id="KW-0547">Nucleotide-binding</keyword>
<evidence type="ECO:0000256" key="6">
    <source>
        <dbReference type="ARBA" id="ARBA00023054"/>
    </source>
</evidence>
<evidence type="ECO:0000256" key="10">
    <source>
        <dbReference type="RuleBase" id="RU000394"/>
    </source>
</evidence>
<dbReference type="Proteomes" id="UP000233020">
    <property type="component" value="Unplaced"/>
</dbReference>
<dbReference type="GO" id="GO:0007292">
    <property type="term" value="P:female gamete generation"/>
    <property type="evidence" value="ECO:0007669"/>
    <property type="project" value="UniProtKB-ARBA"/>
</dbReference>
<evidence type="ECO:0000256" key="11">
    <source>
        <dbReference type="SAM" id="Coils"/>
    </source>
</evidence>